<keyword evidence="2" id="KW-1185">Reference proteome</keyword>
<gene>
    <name evidence="1" type="ORF">EB233_19130</name>
</gene>
<accession>A0A6M7UMR8</accession>
<dbReference type="RefSeq" id="WP_064988595.1">
    <property type="nucleotide sequence ID" value="NZ_CP033361.1"/>
</dbReference>
<dbReference type="AlphaFoldDB" id="A0A6M7UMR8"/>
<dbReference type="EMBL" id="CP033361">
    <property type="protein sequence ID" value="QKC77358.1"/>
    <property type="molecule type" value="Genomic_DNA"/>
</dbReference>
<proteinExistence type="predicted"/>
<dbReference type="Proteomes" id="UP000503339">
    <property type="component" value="Chromosome"/>
</dbReference>
<organism evidence="1 2">
    <name type="scientific">Mesorhizobium erdmanii</name>
    <dbReference type="NCBI Taxonomy" id="1777866"/>
    <lineage>
        <taxon>Bacteria</taxon>
        <taxon>Pseudomonadati</taxon>
        <taxon>Pseudomonadota</taxon>
        <taxon>Alphaproteobacteria</taxon>
        <taxon>Hyphomicrobiales</taxon>
        <taxon>Phyllobacteriaceae</taxon>
        <taxon>Mesorhizobium</taxon>
    </lineage>
</organism>
<protein>
    <submittedName>
        <fullName evidence="1">Uncharacterized protein</fullName>
    </submittedName>
</protein>
<reference evidence="1 2" key="1">
    <citation type="submission" date="2018-10" db="EMBL/GenBank/DDBJ databases">
        <authorList>
            <person name="Perry B.J."/>
            <person name="Sullivan J.T."/>
            <person name="Murphy R.J.T."/>
            <person name="Ramsay J.P."/>
            <person name="Ronson C.W."/>
        </authorList>
    </citation>
    <scope>NUCLEOTIDE SEQUENCE [LARGE SCALE GENOMIC DNA]</scope>
    <source>
        <strain evidence="1 2">NZP2014</strain>
    </source>
</reference>
<dbReference type="KEGG" id="merd:EB233_19130"/>
<evidence type="ECO:0000313" key="2">
    <source>
        <dbReference type="Proteomes" id="UP000503339"/>
    </source>
</evidence>
<evidence type="ECO:0000313" key="1">
    <source>
        <dbReference type="EMBL" id="QKC77358.1"/>
    </source>
</evidence>
<sequence>MYKILAMLIVTLQPYYAHAGERQPVARVVSSLFKEHQPFNRHAEQVEYFNAINIACGIDNERTRAEHRREFAAAEAEIGKEATRDQMYLAGIRNANILFPAGAHERYCSDARALWGE</sequence>
<name>A0A6M7UMR8_9HYPH</name>